<evidence type="ECO:0000256" key="2">
    <source>
        <dbReference type="ARBA" id="ARBA00022475"/>
    </source>
</evidence>
<comment type="caution">
    <text evidence="7">The sequence shown here is derived from an EMBL/GenBank/DDBJ whole genome shotgun (WGS) entry which is preliminary data.</text>
</comment>
<evidence type="ECO:0008006" key="8">
    <source>
        <dbReference type="Google" id="ProtNLM"/>
    </source>
</evidence>
<evidence type="ECO:0000256" key="6">
    <source>
        <dbReference type="SAM" id="Phobius"/>
    </source>
</evidence>
<dbReference type="InterPro" id="IPR022781">
    <property type="entry name" value="Flagellar_biosynth_FliO"/>
</dbReference>
<sequence length="127" mass="14058">MLSFSAWFTNFSLAVSTEGLEPLKTLTGPEFPFWQYTIKILTVLSAMVGALLLVLAIWKRLAPKYQRHPSLIRVLATHYLAPKQALILVAVGQKTFLLASSANNLHILPLAQEESAAWSESLPTPQL</sequence>
<proteinExistence type="predicted"/>
<keyword evidence="2" id="KW-1003">Cell membrane</keyword>
<evidence type="ECO:0000256" key="5">
    <source>
        <dbReference type="ARBA" id="ARBA00023136"/>
    </source>
</evidence>
<organism evidence="7">
    <name type="scientific">Desulfobacca acetoxidans</name>
    <dbReference type="NCBI Taxonomy" id="60893"/>
    <lineage>
        <taxon>Bacteria</taxon>
        <taxon>Pseudomonadati</taxon>
        <taxon>Thermodesulfobacteriota</taxon>
        <taxon>Desulfobaccia</taxon>
        <taxon>Desulfobaccales</taxon>
        <taxon>Desulfobaccaceae</taxon>
        <taxon>Desulfobacca</taxon>
    </lineage>
</organism>
<comment type="subcellular location">
    <subcellularLocation>
        <location evidence="1">Cell membrane</location>
    </subcellularLocation>
</comment>
<reference evidence="7" key="1">
    <citation type="journal article" date="2020" name="mSystems">
        <title>Genome- and Community-Level Interaction Insights into Carbon Utilization and Element Cycling Functions of Hydrothermarchaeota in Hydrothermal Sediment.</title>
        <authorList>
            <person name="Zhou Z."/>
            <person name="Liu Y."/>
            <person name="Xu W."/>
            <person name="Pan J."/>
            <person name="Luo Z.H."/>
            <person name="Li M."/>
        </authorList>
    </citation>
    <scope>NUCLEOTIDE SEQUENCE [LARGE SCALE GENOMIC DNA]</scope>
    <source>
        <strain evidence="7">SpSt-767</strain>
    </source>
</reference>
<name>A0A7V6A0Y9_9BACT</name>
<dbReference type="EMBL" id="DTGR01000019">
    <property type="protein sequence ID" value="HHS28252.1"/>
    <property type="molecule type" value="Genomic_DNA"/>
</dbReference>
<dbReference type="GO" id="GO:0044781">
    <property type="term" value="P:bacterial-type flagellum organization"/>
    <property type="evidence" value="ECO:0007669"/>
    <property type="project" value="InterPro"/>
</dbReference>
<accession>A0A7V6A0Y9</accession>
<dbReference type="GO" id="GO:0016020">
    <property type="term" value="C:membrane"/>
    <property type="evidence" value="ECO:0007669"/>
    <property type="project" value="InterPro"/>
</dbReference>
<keyword evidence="4 6" id="KW-1133">Transmembrane helix</keyword>
<feature type="transmembrane region" description="Helical" evidence="6">
    <location>
        <begin position="38"/>
        <end position="58"/>
    </location>
</feature>
<keyword evidence="5 6" id="KW-0472">Membrane</keyword>
<gene>
    <name evidence="7" type="ORF">ENV52_00920</name>
</gene>
<dbReference type="AlphaFoldDB" id="A0A7V6A0Y9"/>
<evidence type="ECO:0000313" key="7">
    <source>
        <dbReference type="EMBL" id="HHS28252.1"/>
    </source>
</evidence>
<dbReference type="Pfam" id="PF04347">
    <property type="entry name" value="FliO"/>
    <property type="match status" value="1"/>
</dbReference>
<protein>
    <recommendedName>
        <fullName evidence="8">Flagellar protein</fullName>
    </recommendedName>
</protein>
<evidence type="ECO:0000256" key="1">
    <source>
        <dbReference type="ARBA" id="ARBA00004236"/>
    </source>
</evidence>
<evidence type="ECO:0000256" key="4">
    <source>
        <dbReference type="ARBA" id="ARBA00022989"/>
    </source>
</evidence>
<evidence type="ECO:0000256" key="3">
    <source>
        <dbReference type="ARBA" id="ARBA00022692"/>
    </source>
</evidence>
<keyword evidence="3 6" id="KW-0812">Transmembrane</keyword>